<dbReference type="FunFam" id="2.20.25.80:FF:000003">
    <property type="entry name" value="WRKY transcription factor 57"/>
    <property type="match status" value="1"/>
</dbReference>
<dbReference type="PANTHER" id="PTHR31221">
    <property type="entry name" value="WRKY TRANSCRIPTION FACTOR PROTEIN 1-RELATED"/>
    <property type="match status" value="1"/>
</dbReference>
<proteinExistence type="predicted"/>
<dbReference type="SMART" id="SM00774">
    <property type="entry name" value="WRKY"/>
    <property type="match status" value="1"/>
</dbReference>
<dbReference type="Proteomes" id="UP000631114">
    <property type="component" value="Unassembled WGS sequence"/>
</dbReference>
<organism evidence="8 9">
    <name type="scientific">Coptis chinensis</name>
    <dbReference type="NCBI Taxonomy" id="261450"/>
    <lineage>
        <taxon>Eukaryota</taxon>
        <taxon>Viridiplantae</taxon>
        <taxon>Streptophyta</taxon>
        <taxon>Embryophyta</taxon>
        <taxon>Tracheophyta</taxon>
        <taxon>Spermatophyta</taxon>
        <taxon>Magnoliopsida</taxon>
        <taxon>Ranunculales</taxon>
        <taxon>Ranunculaceae</taxon>
        <taxon>Coptidoideae</taxon>
        <taxon>Coptis</taxon>
    </lineage>
</organism>
<dbReference type="InterPro" id="IPR044810">
    <property type="entry name" value="WRKY_plant"/>
</dbReference>
<dbReference type="AlphaFoldDB" id="A0A835H6D0"/>
<keyword evidence="2" id="KW-0805">Transcription regulation</keyword>
<dbReference type="GO" id="GO:0043565">
    <property type="term" value="F:sequence-specific DNA binding"/>
    <property type="evidence" value="ECO:0007669"/>
    <property type="project" value="InterPro"/>
</dbReference>
<keyword evidence="3" id="KW-0238">DNA-binding</keyword>
<dbReference type="EMBL" id="JADFTS010000008">
    <property type="protein sequence ID" value="KAF9594365.1"/>
    <property type="molecule type" value="Genomic_DNA"/>
</dbReference>
<reference evidence="8 9" key="1">
    <citation type="submission" date="2020-10" db="EMBL/GenBank/DDBJ databases">
        <title>The Coptis chinensis genome and diversification of protoberbering-type alkaloids.</title>
        <authorList>
            <person name="Wang B."/>
            <person name="Shu S."/>
            <person name="Song C."/>
            <person name="Liu Y."/>
        </authorList>
    </citation>
    <scope>NUCLEOTIDE SEQUENCE [LARGE SCALE GENOMIC DNA]</scope>
    <source>
        <strain evidence="8">HL-2020</strain>
        <tissue evidence="8">Leaf</tissue>
    </source>
</reference>
<evidence type="ECO:0000256" key="2">
    <source>
        <dbReference type="ARBA" id="ARBA00023015"/>
    </source>
</evidence>
<evidence type="ECO:0000259" key="7">
    <source>
        <dbReference type="PROSITE" id="PS50811"/>
    </source>
</evidence>
<evidence type="ECO:0000256" key="5">
    <source>
        <dbReference type="ARBA" id="ARBA00023242"/>
    </source>
</evidence>
<dbReference type="SUPFAM" id="SSF118290">
    <property type="entry name" value="WRKY DNA-binding domain"/>
    <property type="match status" value="1"/>
</dbReference>
<keyword evidence="4" id="KW-0804">Transcription</keyword>
<dbReference type="SMR" id="A0A835H6D0"/>
<evidence type="ECO:0000313" key="8">
    <source>
        <dbReference type="EMBL" id="KAF9594365.1"/>
    </source>
</evidence>
<accession>A0A835H6D0</accession>
<evidence type="ECO:0000256" key="4">
    <source>
        <dbReference type="ARBA" id="ARBA00023163"/>
    </source>
</evidence>
<protein>
    <recommendedName>
        <fullName evidence="7">WRKY domain-containing protein</fullName>
    </recommendedName>
</protein>
<keyword evidence="9" id="KW-1185">Reference proteome</keyword>
<gene>
    <name evidence="8" type="ORF">IFM89_030494</name>
</gene>
<comment type="caution">
    <text evidence="8">The sequence shown here is derived from an EMBL/GenBank/DDBJ whole genome shotgun (WGS) entry which is preliminary data.</text>
</comment>
<dbReference type="PROSITE" id="PS50811">
    <property type="entry name" value="WRKY"/>
    <property type="match status" value="1"/>
</dbReference>
<evidence type="ECO:0000256" key="6">
    <source>
        <dbReference type="SAM" id="MobiDB-lite"/>
    </source>
</evidence>
<sequence>MEMANSVEYSSLLLEQIPSSYAGIFDMWSDCEKGSLAFMDLLGLHDYDSSLHDFQSPEQLPVISPPQPLSTTTSTLHETSEVLSLPATPNSSSISSSWADQHTNDEQAINVVARQDKEHQKSKKQLKPQKKNQKKQKDIRFAFITKSEVDHLEDGYRWRKYGQKAVKNSPFPRSYYRCTYTTCGVKKRVERSHDDPTLVVTTYEGQHTHVNPVMPRGNSSGLQSSCSNYYPSNTIYDMKLSYFQSLQPPLNFGSNYVHERGFVTSHAASTLEDHGLLQDMVPSSKQVKE</sequence>
<evidence type="ECO:0000256" key="1">
    <source>
        <dbReference type="ARBA" id="ARBA00004123"/>
    </source>
</evidence>
<name>A0A835H6D0_9MAGN</name>
<dbReference type="PANTHER" id="PTHR31221:SF350">
    <property type="entry name" value="WRKY TRANSCRIPTION FACTOR 48-RELATED"/>
    <property type="match status" value="1"/>
</dbReference>
<evidence type="ECO:0000313" key="9">
    <source>
        <dbReference type="Proteomes" id="UP000631114"/>
    </source>
</evidence>
<feature type="region of interest" description="Disordered" evidence="6">
    <location>
        <begin position="115"/>
        <end position="139"/>
    </location>
</feature>
<feature type="compositionally biased region" description="Basic residues" evidence="6">
    <location>
        <begin position="120"/>
        <end position="134"/>
    </location>
</feature>
<feature type="region of interest" description="Disordered" evidence="6">
    <location>
        <begin position="58"/>
        <end position="100"/>
    </location>
</feature>
<dbReference type="Pfam" id="PF03106">
    <property type="entry name" value="WRKY"/>
    <property type="match status" value="1"/>
</dbReference>
<feature type="compositionally biased region" description="Low complexity" evidence="6">
    <location>
        <begin position="69"/>
        <end position="97"/>
    </location>
</feature>
<dbReference type="OrthoDB" id="1927637at2759"/>
<dbReference type="GO" id="GO:0003700">
    <property type="term" value="F:DNA-binding transcription factor activity"/>
    <property type="evidence" value="ECO:0007669"/>
    <property type="project" value="InterPro"/>
</dbReference>
<dbReference type="GO" id="GO:0005634">
    <property type="term" value="C:nucleus"/>
    <property type="evidence" value="ECO:0007669"/>
    <property type="project" value="UniProtKB-SubCell"/>
</dbReference>
<keyword evidence="5" id="KW-0539">Nucleus</keyword>
<dbReference type="InterPro" id="IPR036576">
    <property type="entry name" value="WRKY_dom_sf"/>
</dbReference>
<dbReference type="InterPro" id="IPR003657">
    <property type="entry name" value="WRKY_dom"/>
</dbReference>
<dbReference type="Gene3D" id="2.20.25.80">
    <property type="entry name" value="WRKY domain"/>
    <property type="match status" value="1"/>
</dbReference>
<feature type="domain" description="WRKY" evidence="7">
    <location>
        <begin position="147"/>
        <end position="212"/>
    </location>
</feature>
<comment type="subcellular location">
    <subcellularLocation>
        <location evidence="1">Nucleus</location>
    </subcellularLocation>
</comment>
<evidence type="ECO:0000256" key="3">
    <source>
        <dbReference type="ARBA" id="ARBA00023125"/>
    </source>
</evidence>